<reference evidence="1 2" key="1">
    <citation type="submission" date="2019-03" db="EMBL/GenBank/DDBJ databases">
        <title>Genomic Encyclopedia of Archaeal and Bacterial Type Strains, Phase II (KMG-II): from individual species to whole genera.</title>
        <authorList>
            <person name="Goeker M."/>
        </authorList>
    </citation>
    <scope>NUCLEOTIDE SEQUENCE [LARGE SCALE GENOMIC DNA]</scope>
    <source>
        <strain evidence="1 2">DSM 22554</strain>
    </source>
</reference>
<name>A0A4R1M387_9SPHI</name>
<comment type="caution">
    <text evidence="1">The sequence shown here is derived from an EMBL/GenBank/DDBJ whole genome shotgun (WGS) entry which is preliminary data.</text>
</comment>
<organism evidence="1 2">
    <name type="scientific">Albibacterium bauzanense</name>
    <dbReference type="NCBI Taxonomy" id="653929"/>
    <lineage>
        <taxon>Bacteria</taxon>
        <taxon>Pseudomonadati</taxon>
        <taxon>Bacteroidota</taxon>
        <taxon>Sphingobacteriia</taxon>
        <taxon>Sphingobacteriales</taxon>
        <taxon>Sphingobacteriaceae</taxon>
        <taxon>Albibacterium</taxon>
    </lineage>
</organism>
<dbReference type="EMBL" id="SMGO01000001">
    <property type="protein sequence ID" value="TCK85530.1"/>
    <property type="molecule type" value="Genomic_DNA"/>
</dbReference>
<proteinExistence type="predicted"/>
<dbReference type="Proteomes" id="UP000294616">
    <property type="component" value="Unassembled WGS sequence"/>
</dbReference>
<gene>
    <name evidence="1" type="ORF">C8N28_0839</name>
</gene>
<sequence>MKKCYIFSFIHDIIISDQGEKKINTLVLFFPYKNIERDTEDVQLQLREYFYKNIPPDKITIICPEFNQVEVTKIFKKGSTIYSYIPHFEGDGFNDNISAISINKYGVFKTFIGTEVNIDHIDEIYNRGLIKIFNANGGLIISKSAHHFVFPSGKHCDRFLRTGNVLIHGSEILFIVSALIKKFKNKRFENIYCDTSSINSLAYSYITFLKELDNDYNACVRVESFGSYKLFEESKFTTERGSLFLISSSTSGSIIRRMTEDKRRNIELENIAIIYGLSVDDSFNGQVICDLTIDPIHNPDGLTEFKSYNPLKGKSCNLCKDASKPIEVQGDVFLLEKPNVVGQLISKLDAPSFLNKIGSFYEKSKDSKNAVLKCYFKDDGDEKKYDVYIDIAEILGEWENRNNNKALYSKVFEKLEKYVLQNIPASLKYMIVLSDEASTTLAEIISEILNQNGLPFNNNNIIKDYDLKKIDKKKKGTIAVISSSIVSGRNLLFLGRALRDFELTYQKMFFTFINRTQNPKHCEFLESNLGLGEFGKNTNRIISVEKIYCSDQAYKTSWHMELDYVKEIEQYCDSKEDEFPKTLKHCREREVILNESGLTNGLIDNLFFPSTVDDKPLKIRKGFAFAPNIKYFIARSTQSEIYFIISCIINELRIQGRLDQSEYVRNVLDPGNFIRYNDGIIQACLLRAATTEELRYDLTDEMGSQMKRVLGDMIIHYGDNHSEGLNEFFYAIAIKKLRLKENIIQECIDLLEDQKAYLHGDSILKGLIGFIKDKVLIPKNITEDFMKFSEKQIIVE</sequence>
<dbReference type="RefSeq" id="WP_132221806.1">
    <property type="nucleotide sequence ID" value="NZ_SMGO01000001.1"/>
</dbReference>
<accession>A0A4R1M387</accession>
<dbReference type="OrthoDB" id="791936at2"/>
<protein>
    <submittedName>
        <fullName evidence="1">Uncharacterized protein</fullName>
    </submittedName>
</protein>
<keyword evidence="2" id="KW-1185">Reference proteome</keyword>
<evidence type="ECO:0000313" key="1">
    <source>
        <dbReference type="EMBL" id="TCK85530.1"/>
    </source>
</evidence>
<evidence type="ECO:0000313" key="2">
    <source>
        <dbReference type="Proteomes" id="UP000294616"/>
    </source>
</evidence>
<dbReference type="AlphaFoldDB" id="A0A4R1M387"/>